<feature type="domain" description="HTH tetR-type" evidence="4">
    <location>
        <begin position="2"/>
        <end position="62"/>
    </location>
</feature>
<dbReference type="SUPFAM" id="SSF46689">
    <property type="entry name" value="Homeodomain-like"/>
    <property type="match status" value="1"/>
</dbReference>
<organism evidence="5 6">
    <name type="scientific">Virgibacillus salarius</name>
    <dbReference type="NCBI Taxonomy" id="447199"/>
    <lineage>
        <taxon>Bacteria</taxon>
        <taxon>Bacillati</taxon>
        <taxon>Bacillota</taxon>
        <taxon>Bacilli</taxon>
        <taxon>Bacillales</taxon>
        <taxon>Bacillaceae</taxon>
        <taxon>Virgibacillus</taxon>
    </lineage>
</organism>
<protein>
    <submittedName>
        <fullName evidence="5">TetR/AcrR family transcriptional regulator</fullName>
    </submittedName>
</protein>
<sequence length="293" mass="33931">MNEKKMKLIEAGMKLIAEKGYFNTSIQEIANEAGVSKGSFYIYFPSKEDFLTTAFLDFHRHITLEMKEAKSNGKTPKESFANQITVLIDYIYKHKDYIMMYFRENISIGQDMDNQICNLKIENFNWMKENLRDIYGNQLDVMIIDAVIQVEGLIHGYLKWLVIDDITIDKYRAGMFIVRRLDDLIKGMLENQEEPLVKASEIPSDYHNATEHERFKQPFLAALRKLESKVAELPLSRAKESQLYQVIQAIQNEADSNEPQTVVIQGLLAHFTGYPELNEEVKQIATVFDVELL</sequence>
<dbReference type="PRINTS" id="PR00455">
    <property type="entry name" value="HTHTETR"/>
</dbReference>
<reference evidence="5" key="1">
    <citation type="submission" date="2021-04" db="EMBL/GenBank/DDBJ databases">
        <title>Isolation and polyphasic classification of algal microorganism.</title>
        <authorList>
            <person name="Wang S."/>
        </authorList>
    </citation>
    <scope>NUCLEOTIDE SEQUENCE</scope>
    <source>
        <strain evidence="5">720a</strain>
    </source>
</reference>
<dbReference type="Gene3D" id="1.10.357.10">
    <property type="entry name" value="Tetracycline Repressor, domain 2"/>
    <property type="match status" value="1"/>
</dbReference>
<evidence type="ECO:0000313" key="5">
    <source>
        <dbReference type="EMBL" id="MBR7797297.1"/>
    </source>
</evidence>
<evidence type="ECO:0000313" key="6">
    <source>
        <dbReference type="Proteomes" id="UP000675284"/>
    </source>
</evidence>
<name>A0A941ICD8_9BACI</name>
<dbReference type="PROSITE" id="PS50977">
    <property type="entry name" value="HTH_TETR_2"/>
    <property type="match status" value="1"/>
</dbReference>
<gene>
    <name evidence="5" type="ORF">KCX74_14770</name>
</gene>
<feature type="DNA-binding region" description="H-T-H motif" evidence="3">
    <location>
        <begin position="25"/>
        <end position="44"/>
    </location>
</feature>
<keyword evidence="2 3" id="KW-0238">DNA-binding</keyword>
<dbReference type="InterPro" id="IPR001647">
    <property type="entry name" value="HTH_TetR"/>
</dbReference>
<evidence type="ECO:0000259" key="4">
    <source>
        <dbReference type="PROSITE" id="PS50977"/>
    </source>
</evidence>
<dbReference type="Proteomes" id="UP000675284">
    <property type="component" value="Unassembled WGS sequence"/>
</dbReference>
<dbReference type="InterPro" id="IPR023772">
    <property type="entry name" value="DNA-bd_HTH_TetR-type_CS"/>
</dbReference>
<dbReference type="EMBL" id="JAGSOT010000049">
    <property type="protein sequence ID" value="MBR7797297.1"/>
    <property type="molecule type" value="Genomic_DNA"/>
</dbReference>
<dbReference type="PANTHER" id="PTHR43479">
    <property type="entry name" value="ACREF/ENVCD OPERON REPRESSOR-RELATED"/>
    <property type="match status" value="1"/>
</dbReference>
<dbReference type="AlphaFoldDB" id="A0A941ICD8"/>
<accession>A0A941ICD8</accession>
<dbReference type="GO" id="GO:0003677">
    <property type="term" value="F:DNA binding"/>
    <property type="evidence" value="ECO:0007669"/>
    <property type="project" value="UniProtKB-UniRule"/>
</dbReference>
<dbReference type="RefSeq" id="WP_166530684.1">
    <property type="nucleotide sequence ID" value="NZ_JAGSOT010000049.1"/>
</dbReference>
<proteinExistence type="predicted"/>
<dbReference type="InterPro" id="IPR009057">
    <property type="entry name" value="Homeodomain-like_sf"/>
</dbReference>
<keyword evidence="6" id="KW-1185">Reference proteome</keyword>
<dbReference type="InterPro" id="IPR050624">
    <property type="entry name" value="HTH-type_Tx_Regulator"/>
</dbReference>
<keyword evidence="1" id="KW-0678">Repressor</keyword>
<comment type="caution">
    <text evidence="5">The sequence shown here is derived from an EMBL/GenBank/DDBJ whole genome shotgun (WGS) entry which is preliminary data.</text>
</comment>
<dbReference type="PROSITE" id="PS01081">
    <property type="entry name" value="HTH_TETR_1"/>
    <property type="match status" value="1"/>
</dbReference>
<dbReference type="Pfam" id="PF00440">
    <property type="entry name" value="TetR_N"/>
    <property type="match status" value="1"/>
</dbReference>
<evidence type="ECO:0000256" key="1">
    <source>
        <dbReference type="ARBA" id="ARBA00022491"/>
    </source>
</evidence>
<evidence type="ECO:0000256" key="2">
    <source>
        <dbReference type="ARBA" id="ARBA00023125"/>
    </source>
</evidence>
<dbReference type="PANTHER" id="PTHR43479:SF22">
    <property type="entry name" value="TRANSCRIPTIONAL REGULATOR, TETR FAMILY"/>
    <property type="match status" value="1"/>
</dbReference>
<evidence type="ECO:0000256" key="3">
    <source>
        <dbReference type="PROSITE-ProRule" id="PRU00335"/>
    </source>
</evidence>